<reference evidence="2" key="1">
    <citation type="submission" date="2020-08" db="EMBL/GenBank/DDBJ databases">
        <title>Genomic Encyclopedia of Type Strains, Phase IV (KMG-IV): sequencing the most valuable type-strain genomes for metagenomic binning, comparative biology and taxonomic classification.</title>
        <authorList>
            <person name="Goeker M."/>
        </authorList>
    </citation>
    <scope>NUCLEOTIDE SEQUENCE [LARGE SCALE GENOMIC DNA]</scope>
    <source>
        <strain evidence="2">DSM 105040</strain>
    </source>
</reference>
<accession>A0A840CAU0</accession>
<evidence type="ECO:0000313" key="2">
    <source>
        <dbReference type="EMBL" id="MBB4022515.1"/>
    </source>
</evidence>
<feature type="region of interest" description="Disordered" evidence="1">
    <location>
        <begin position="82"/>
        <end position="109"/>
    </location>
</feature>
<dbReference type="RefSeq" id="WP_157445596.1">
    <property type="nucleotide sequence ID" value="NZ_JACIEQ010000003.1"/>
</dbReference>
<dbReference type="Proteomes" id="UP000585681">
    <property type="component" value="Unassembled WGS sequence"/>
</dbReference>
<evidence type="ECO:0000313" key="3">
    <source>
        <dbReference type="Proteomes" id="UP000585681"/>
    </source>
</evidence>
<comment type="caution">
    <text evidence="2">The sequence shown here is derived from an EMBL/GenBank/DDBJ whole genome shotgun (WGS) entry which is preliminary data.</text>
</comment>
<protein>
    <submittedName>
        <fullName evidence="2">Uncharacterized protein</fullName>
    </submittedName>
</protein>
<organism evidence="2 3">
    <name type="scientific">Actibacterium naphthalenivorans</name>
    <dbReference type="NCBI Taxonomy" id="1614693"/>
    <lineage>
        <taxon>Bacteria</taxon>
        <taxon>Pseudomonadati</taxon>
        <taxon>Pseudomonadota</taxon>
        <taxon>Alphaproteobacteria</taxon>
        <taxon>Rhodobacterales</taxon>
        <taxon>Roseobacteraceae</taxon>
        <taxon>Actibacterium</taxon>
    </lineage>
</organism>
<feature type="compositionally biased region" description="Basic and acidic residues" evidence="1">
    <location>
        <begin position="82"/>
        <end position="91"/>
    </location>
</feature>
<name>A0A840CAU0_9RHOB</name>
<sequence>MKNGENTTIPDLSAAMDKAVHCETFGNLEIDLEHYQAYLDDPSLTQAQKAEIVRALWSIITAFVELGFGVHPVQQACGKLGTELDRGEKSESTGLVQGKQQKDIDAPAI</sequence>
<keyword evidence="3" id="KW-1185">Reference proteome</keyword>
<evidence type="ECO:0000256" key="1">
    <source>
        <dbReference type="SAM" id="MobiDB-lite"/>
    </source>
</evidence>
<dbReference type="EMBL" id="JACIEQ010000003">
    <property type="protein sequence ID" value="MBB4022515.1"/>
    <property type="molecule type" value="Genomic_DNA"/>
</dbReference>
<proteinExistence type="predicted"/>
<dbReference type="AlphaFoldDB" id="A0A840CAU0"/>
<gene>
    <name evidence="2" type="ORF">GGR17_002334</name>
</gene>
<feature type="compositionally biased region" description="Basic and acidic residues" evidence="1">
    <location>
        <begin position="100"/>
        <end position="109"/>
    </location>
</feature>